<accession>A0ABR9B805</accession>
<evidence type="ECO:0000313" key="2">
    <source>
        <dbReference type="Proteomes" id="UP000603602"/>
    </source>
</evidence>
<sequence>MKASNLHEFWASPDNTRLTPKQFSFRLPTHIAAKIAAACEMYPTKNRTQIVSDLLTFAMEEFEKNLPEALGPLTDNQSDYKYNAEREGIEYEPVYHLGGARGQFRELANKHFTDIEQELGIESPDPLYHEIHITKSELEERRKK</sequence>
<reference evidence="2" key="1">
    <citation type="submission" date="2023-07" db="EMBL/GenBank/DDBJ databases">
        <title>Thauera sp. CAU 1555 isolated from sand of Yaerae Beach.</title>
        <authorList>
            <person name="Kim W."/>
        </authorList>
    </citation>
    <scope>NUCLEOTIDE SEQUENCE [LARGE SCALE GENOMIC DNA]</scope>
    <source>
        <strain evidence="2">CAU 1555</strain>
    </source>
</reference>
<dbReference type="RefSeq" id="WP_187716421.1">
    <property type="nucleotide sequence ID" value="NZ_JACTAH010000001.1"/>
</dbReference>
<organism evidence="1 2">
    <name type="scientific">Thauera sedimentorum</name>
    <dbReference type="NCBI Taxonomy" id="2767595"/>
    <lineage>
        <taxon>Bacteria</taxon>
        <taxon>Pseudomonadati</taxon>
        <taxon>Pseudomonadota</taxon>
        <taxon>Betaproteobacteria</taxon>
        <taxon>Rhodocyclales</taxon>
        <taxon>Zoogloeaceae</taxon>
        <taxon>Thauera</taxon>
    </lineage>
</organism>
<protein>
    <recommendedName>
        <fullName evidence="3">CopG family transcriptional regulator</fullName>
    </recommendedName>
</protein>
<gene>
    <name evidence="1" type="ORF">IFO67_01640</name>
</gene>
<keyword evidence="2" id="KW-1185">Reference proteome</keyword>
<comment type="caution">
    <text evidence="1">The sequence shown here is derived from an EMBL/GenBank/DDBJ whole genome shotgun (WGS) entry which is preliminary data.</text>
</comment>
<dbReference type="Proteomes" id="UP000603602">
    <property type="component" value="Unassembled WGS sequence"/>
</dbReference>
<dbReference type="EMBL" id="JACYTO010000001">
    <property type="protein sequence ID" value="MBD8501577.1"/>
    <property type="molecule type" value="Genomic_DNA"/>
</dbReference>
<evidence type="ECO:0008006" key="3">
    <source>
        <dbReference type="Google" id="ProtNLM"/>
    </source>
</evidence>
<evidence type="ECO:0000313" key="1">
    <source>
        <dbReference type="EMBL" id="MBD8501577.1"/>
    </source>
</evidence>
<proteinExistence type="predicted"/>
<name>A0ABR9B805_9RHOO</name>